<dbReference type="InterPro" id="IPR050743">
    <property type="entry name" value="2-oxoacid_DH_E2_comp"/>
</dbReference>
<evidence type="ECO:0000313" key="11">
    <source>
        <dbReference type="Proteomes" id="UP000216207"/>
    </source>
</evidence>
<evidence type="ECO:0000256" key="3">
    <source>
        <dbReference type="ARBA" id="ARBA00022679"/>
    </source>
</evidence>
<protein>
    <recommendedName>
        <fullName evidence="6">Dihydrolipoamide acetyltransferase component of pyruvate dehydrogenase complex</fullName>
        <ecNumber evidence="6">2.3.1.-</ecNumber>
    </recommendedName>
</protein>
<dbReference type="GO" id="GO:0005737">
    <property type="term" value="C:cytoplasm"/>
    <property type="evidence" value="ECO:0007669"/>
    <property type="project" value="TreeGrafter"/>
</dbReference>
<evidence type="ECO:0000256" key="4">
    <source>
        <dbReference type="ARBA" id="ARBA00022823"/>
    </source>
</evidence>
<comment type="caution">
    <text evidence="10">The sequence shown here is derived from an EMBL/GenBank/DDBJ whole genome shotgun (WGS) entry which is preliminary data.</text>
</comment>
<dbReference type="RefSeq" id="WP_095326314.1">
    <property type="nucleotide sequence ID" value="NZ_JAIEWK010000002.1"/>
</dbReference>
<feature type="region of interest" description="Disordered" evidence="7">
    <location>
        <begin position="79"/>
        <end position="116"/>
    </location>
</feature>
<dbReference type="InterPro" id="IPR036625">
    <property type="entry name" value="E3-bd_dom_sf"/>
</dbReference>
<dbReference type="AlphaFoldDB" id="A0A268P2M4"/>
<accession>A0A268P2M4</accession>
<dbReference type="InterPro" id="IPR004167">
    <property type="entry name" value="PSBD"/>
</dbReference>
<dbReference type="CDD" id="cd06849">
    <property type="entry name" value="lipoyl_domain"/>
    <property type="match status" value="1"/>
</dbReference>
<evidence type="ECO:0000256" key="6">
    <source>
        <dbReference type="RuleBase" id="RU003423"/>
    </source>
</evidence>
<dbReference type="SUPFAM" id="SSF47005">
    <property type="entry name" value="Peripheral subunit-binding domain of 2-oxo acid dehydrogenase complex"/>
    <property type="match status" value="1"/>
</dbReference>
<keyword evidence="5 6" id="KW-0012">Acyltransferase</keyword>
<dbReference type="InterPro" id="IPR011053">
    <property type="entry name" value="Single_hybrid_motif"/>
</dbReference>
<sequence length="410" mass="44164">MGTIVMPKLGMTMSEGTIVNWCKEVGEPVTKGEAIVEISSEKLTQELEAQEDGILLAKYGDVDAVMKVGEVLAHIGQEGEEIPETAATPSTAPQLSTSETDTASKTPAKQGQKKGEERIFITPLARKLAKEHNVNIEEVEGTGGNGRITKRDILREASNQISTQAVKQAANENAQVAHSDDIGEGLSPIRKTIARNMRASLHNTAQLTLHRKAHANALLAFRRLLKTESESHQLQLKLSVTVLIARATILALQQVGAMNSRYENGQLKEFENVHLGIATSLDDGLVVPVIRNADHLSIGQLATKIEKIAANARSGQSNPDELSGSTFTITNLGASGIEYFTPILNPAETGILGVGSLQQELALSEDGQVEPVQKMPFSLTFDHQIIDGVLAAQFLDAVVKYVENPHLLIL</sequence>
<reference evidence="10 11" key="1">
    <citation type="submission" date="2017-07" db="EMBL/GenBank/DDBJ databases">
        <title>Isolation and whole genome analysis of endospore-forming bacteria from heroin.</title>
        <authorList>
            <person name="Kalinowski J."/>
            <person name="Ahrens B."/>
            <person name="Al-Dilaimi A."/>
            <person name="Winkler A."/>
            <person name="Wibberg D."/>
            <person name="Schleenbecker U."/>
            <person name="Ruckert C."/>
            <person name="Wolfel R."/>
            <person name="Grass G."/>
        </authorList>
    </citation>
    <scope>NUCLEOTIDE SEQUENCE [LARGE SCALE GENOMIC DNA]</scope>
    <source>
        <strain evidence="10 11">7539</strain>
    </source>
</reference>
<dbReference type="Gene3D" id="4.10.320.10">
    <property type="entry name" value="E3-binding domain"/>
    <property type="match status" value="1"/>
</dbReference>
<dbReference type="EMBL" id="NPCC01000006">
    <property type="protein sequence ID" value="PAE89921.1"/>
    <property type="molecule type" value="Genomic_DNA"/>
</dbReference>
<dbReference type="SUPFAM" id="SSF52777">
    <property type="entry name" value="CoA-dependent acyltransferases"/>
    <property type="match status" value="1"/>
</dbReference>
<dbReference type="Proteomes" id="UP000216207">
    <property type="component" value="Unassembled WGS sequence"/>
</dbReference>
<gene>
    <name evidence="10" type="ORF">CHH72_06635</name>
</gene>
<dbReference type="PANTHER" id="PTHR43178">
    <property type="entry name" value="DIHYDROLIPOAMIDE ACETYLTRANSFERASE COMPONENT OF PYRUVATE DEHYDROGENASE COMPLEX"/>
    <property type="match status" value="1"/>
</dbReference>
<evidence type="ECO:0000259" key="9">
    <source>
        <dbReference type="PROSITE" id="PS51826"/>
    </source>
</evidence>
<dbReference type="InterPro" id="IPR023213">
    <property type="entry name" value="CAT-like_dom_sf"/>
</dbReference>
<evidence type="ECO:0000256" key="2">
    <source>
        <dbReference type="ARBA" id="ARBA00007317"/>
    </source>
</evidence>
<dbReference type="Pfam" id="PF00198">
    <property type="entry name" value="2-oxoacid_dh"/>
    <property type="match status" value="1"/>
</dbReference>
<dbReference type="Pfam" id="PF00364">
    <property type="entry name" value="Biotin_lipoyl"/>
    <property type="match status" value="1"/>
</dbReference>
<dbReference type="InterPro" id="IPR000089">
    <property type="entry name" value="Biotin_lipoyl"/>
</dbReference>
<keyword evidence="3 6" id="KW-0808">Transferase</keyword>
<dbReference type="PROSITE" id="PS51826">
    <property type="entry name" value="PSBD"/>
    <property type="match status" value="1"/>
</dbReference>
<evidence type="ECO:0000256" key="1">
    <source>
        <dbReference type="ARBA" id="ARBA00001938"/>
    </source>
</evidence>
<name>A0A268P2M4_SHOCL</name>
<evidence type="ECO:0000259" key="8">
    <source>
        <dbReference type="PROSITE" id="PS50968"/>
    </source>
</evidence>
<dbReference type="Gene3D" id="3.30.559.10">
    <property type="entry name" value="Chloramphenicol acetyltransferase-like domain"/>
    <property type="match status" value="1"/>
</dbReference>
<feature type="domain" description="Peripheral subunit-binding (PSBD)" evidence="9">
    <location>
        <begin position="120"/>
        <end position="157"/>
    </location>
</feature>
<feature type="compositionally biased region" description="Polar residues" evidence="7">
    <location>
        <begin position="87"/>
        <end position="109"/>
    </location>
</feature>
<organism evidence="10 11">
    <name type="scientific">Shouchella clausii</name>
    <name type="common">Alkalihalobacillus clausii</name>
    <dbReference type="NCBI Taxonomy" id="79880"/>
    <lineage>
        <taxon>Bacteria</taxon>
        <taxon>Bacillati</taxon>
        <taxon>Bacillota</taxon>
        <taxon>Bacilli</taxon>
        <taxon>Bacillales</taxon>
        <taxon>Bacillaceae</taxon>
        <taxon>Shouchella</taxon>
    </lineage>
</organism>
<dbReference type="Gene3D" id="2.40.50.100">
    <property type="match status" value="1"/>
</dbReference>
<evidence type="ECO:0000256" key="7">
    <source>
        <dbReference type="SAM" id="MobiDB-lite"/>
    </source>
</evidence>
<dbReference type="GO" id="GO:0031405">
    <property type="term" value="F:lipoic acid binding"/>
    <property type="evidence" value="ECO:0007669"/>
    <property type="project" value="TreeGrafter"/>
</dbReference>
<dbReference type="SUPFAM" id="SSF51230">
    <property type="entry name" value="Single hybrid motif"/>
    <property type="match status" value="1"/>
</dbReference>
<dbReference type="Pfam" id="PF02817">
    <property type="entry name" value="E3_binding"/>
    <property type="match status" value="1"/>
</dbReference>
<dbReference type="PROSITE" id="PS50968">
    <property type="entry name" value="BIOTINYL_LIPOYL"/>
    <property type="match status" value="1"/>
</dbReference>
<comment type="cofactor">
    <cofactor evidence="1 6">
        <name>(R)-lipoate</name>
        <dbReference type="ChEBI" id="CHEBI:83088"/>
    </cofactor>
</comment>
<dbReference type="EC" id="2.3.1.-" evidence="6"/>
<feature type="domain" description="Lipoyl-binding" evidence="8">
    <location>
        <begin position="1"/>
        <end position="76"/>
    </location>
</feature>
<evidence type="ECO:0000256" key="5">
    <source>
        <dbReference type="ARBA" id="ARBA00023315"/>
    </source>
</evidence>
<dbReference type="InterPro" id="IPR001078">
    <property type="entry name" value="2-oxoacid_DH_actylTfrase"/>
</dbReference>
<proteinExistence type="inferred from homology"/>
<dbReference type="GO" id="GO:0016407">
    <property type="term" value="F:acetyltransferase activity"/>
    <property type="evidence" value="ECO:0007669"/>
    <property type="project" value="TreeGrafter"/>
</dbReference>
<keyword evidence="4 6" id="KW-0450">Lipoyl</keyword>
<comment type="similarity">
    <text evidence="2 6">Belongs to the 2-oxoacid dehydrogenase family.</text>
</comment>
<evidence type="ECO:0000313" key="10">
    <source>
        <dbReference type="EMBL" id="PAE89921.1"/>
    </source>
</evidence>
<dbReference type="PANTHER" id="PTHR43178:SF5">
    <property type="entry name" value="LIPOAMIDE ACYLTRANSFERASE COMPONENT OF BRANCHED-CHAIN ALPHA-KETO ACID DEHYDROGENASE COMPLEX, MITOCHONDRIAL"/>
    <property type="match status" value="1"/>
</dbReference>